<evidence type="ECO:0000256" key="8">
    <source>
        <dbReference type="RuleBase" id="RU365004"/>
    </source>
</evidence>
<dbReference type="Pfam" id="PF00400">
    <property type="entry name" value="WD40"/>
    <property type="match status" value="1"/>
</dbReference>
<comment type="function">
    <text evidence="8">DNA-binding protein that binds to both single- and double-stranded DNA. Binds preferentially to UV-damaged DNA. May be involved in DNA-metabolic processes.</text>
</comment>
<name>A0A409V8Y8_9AGAR</name>
<sequence length="523" mass="59181">MSKKSQYELEREANIARNRALFEDLGLKDAIKDLGVSTGPKKSTAKPVQPRGQKRDKPDAENQPRRQSRRLMGKLQGDPNETPEQRVQREKEEEERREAERLEAEEKARIAKRPRHDTLNFITLAEENNPQELSKLTDLMESIPQSSALSQQGGTDAYDFEDNKQHQKETNELRRKVENLKVISRAKVTTNRIYCAAYHPEKSKDLIFFGDKHGQLGIWDARAPPDEEDDDGDISPENREGGKYWRFQLHWPATPKSSISCIKMDPLDSHNVYTSSYDCTIRSLSFASGSSQEVYSTDDGALICSFDITATGQQMWIAHGDGSVNHVDLRENKSKTRRYGLSEAKIGSISINPTYNQYLLTASNSRFLKVWDARKLATIPVELLGDDGDDGALEFTSSVVADYMQSEQAKGLFRGEFKHNKSASSAYWNPNGRAIVSTSYDDNLRIWDVQKSSLKGAGEFANFKPFCHIKHNCQTGKWLTILRAQWSPNPDAYPHFTVGNMNHGLDIYSVKGELITQLADPTR</sequence>
<accession>A0A409V8Y8</accession>
<feature type="compositionally biased region" description="Basic and acidic residues" evidence="9">
    <location>
        <begin position="83"/>
        <end position="109"/>
    </location>
</feature>
<keyword evidence="11" id="KW-1185">Reference proteome</keyword>
<evidence type="ECO:0000313" key="10">
    <source>
        <dbReference type="EMBL" id="PPQ63082.1"/>
    </source>
</evidence>
<dbReference type="AlphaFoldDB" id="A0A409V8Y8"/>
<dbReference type="Gene3D" id="2.130.10.10">
    <property type="entry name" value="YVTN repeat-like/Quinoprotein amine dehydrogenase"/>
    <property type="match status" value="1"/>
</dbReference>
<proteinExistence type="inferred from homology"/>
<dbReference type="SUPFAM" id="SSF50978">
    <property type="entry name" value="WD40 repeat-like"/>
    <property type="match status" value="1"/>
</dbReference>
<evidence type="ECO:0000256" key="6">
    <source>
        <dbReference type="ARBA" id="ARBA00023125"/>
    </source>
</evidence>
<dbReference type="SMART" id="SM00320">
    <property type="entry name" value="WD40"/>
    <property type="match status" value="5"/>
</dbReference>
<dbReference type="GO" id="GO:0006974">
    <property type="term" value="P:DNA damage response"/>
    <property type="evidence" value="ECO:0007669"/>
    <property type="project" value="UniProtKB-KW"/>
</dbReference>
<dbReference type="GO" id="GO:0003677">
    <property type="term" value="F:DNA binding"/>
    <property type="evidence" value="ECO:0007669"/>
    <property type="project" value="UniProtKB-UniRule"/>
</dbReference>
<dbReference type="EMBL" id="NHTK01006132">
    <property type="protein sequence ID" value="PPQ63082.1"/>
    <property type="molecule type" value="Genomic_DNA"/>
</dbReference>
<evidence type="ECO:0000256" key="3">
    <source>
        <dbReference type="ARBA" id="ARBA00022574"/>
    </source>
</evidence>
<dbReference type="PANTHER" id="PTHR14773:SF0">
    <property type="entry name" value="WD REPEAT-CONTAINING PROTEIN 76"/>
    <property type="match status" value="1"/>
</dbReference>
<keyword evidence="6 8" id="KW-0238">DNA-binding</keyword>
<dbReference type="InterPro" id="IPR015943">
    <property type="entry name" value="WD40/YVTN_repeat-like_dom_sf"/>
</dbReference>
<reference evidence="10 11" key="1">
    <citation type="journal article" date="2018" name="Evol. Lett.">
        <title>Horizontal gene cluster transfer increased hallucinogenic mushroom diversity.</title>
        <authorList>
            <person name="Reynolds H.T."/>
            <person name="Vijayakumar V."/>
            <person name="Gluck-Thaler E."/>
            <person name="Korotkin H.B."/>
            <person name="Matheny P.B."/>
            <person name="Slot J.C."/>
        </authorList>
    </citation>
    <scope>NUCLEOTIDE SEQUENCE [LARGE SCALE GENOMIC DNA]</scope>
    <source>
        <strain evidence="10 11">2629</strain>
    </source>
</reference>
<dbReference type="InterPro" id="IPR036322">
    <property type="entry name" value="WD40_repeat_dom_sf"/>
</dbReference>
<dbReference type="STRING" id="181874.A0A409V8Y8"/>
<dbReference type="Proteomes" id="UP000284842">
    <property type="component" value="Unassembled WGS sequence"/>
</dbReference>
<dbReference type="PROSITE" id="PS50294">
    <property type="entry name" value="WD_REPEATS_REGION"/>
    <property type="match status" value="1"/>
</dbReference>
<comment type="caution">
    <text evidence="10">The sequence shown here is derived from an EMBL/GenBank/DDBJ whole genome shotgun (WGS) entry which is preliminary data.</text>
</comment>
<dbReference type="PROSITE" id="PS00678">
    <property type="entry name" value="WD_REPEATS_1"/>
    <property type="match status" value="1"/>
</dbReference>
<dbReference type="OrthoDB" id="9890280at2759"/>
<feature type="repeat" description="WD" evidence="7">
    <location>
        <begin position="416"/>
        <end position="457"/>
    </location>
</feature>
<protein>
    <recommendedName>
        <fullName evidence="2 8">DNA damage-binding protein CMR1</fullName>
    </recommendedName>
</protein>
<keyword evidence="4" id="KW-0677">Repeat</keyword>
<keyword evidence="3 7" id="KW-0853">WD repeat</keyword>
<dbReference type="GO" id="GO:2000001">
    <property type="term" value="P:regulation of DNA damage checkpoint"/>
    <property type="evidence" value="ECO:0007669"/>
    <property type="project" value="TreeGrafter"/>
</dbReference>
<evidence type="ECO:0000256" key="9">
    <source>
        <dbReference type="SAM" id="MobiDB-lite"/>
    </source>
</evidence>
<organism evidence="10 11">
    <name type="scientific">Panaeolus cyanescens</name>
    <dbReference type="NCBI Taxonomy" id="181874"/>
    <lineage>
        <taxon>Eukaryota</taxon>
        <taxon>Fungi</taxon>
        <taxon>Dikarya</taxon>
        <taxon>Basidiomycota</taxon>
        <taxon>Agaricomycotina</taxon>
        <taxon>Agaricomycetes</taxon>
        <taxon>Agaricomycetidae</taxon>
        <taxon>Agaricales</taxon>
        <taxon>Agaricineae</taxon>
        <taxon>Galeropsidaceae</taxon>
        <taxon>Panaeolus</taxon>
    </lineage>
</organism>
<feature type="region of interest" description="Disordered" evidence="9">
    <location>
        <begin position="32"/>
        <end position="111"/>
    </location>
</feature>
<gene>
    <name evidence="10" type="ORF">CVT24_005937</name>
</gene>
<feature type="compositionally biased region" description="Basic and acidic residues" evidence="9">
    <location>
        <begin position="53"/>
        <end position="64"/>
    </location>
</feature>
<evidence type="ECO:0000256" key="5">
    <source>
        <dbReference type="ARBA" id="ARBA00022763"/>
    </source>
</evidence>
<dbReference type="PANTHER" id="PTHR14773">
    <property type="entry name" value="WD REPEAT-CONTAINING PROTEIN 76"/>
    <property type="match status" value="1"/>
</dbReference>
<dbReference type="InterPro" id="IPR019775">
    <property type="entry name" value="WD40_repeat_CS"/>
</dbReference>
<dbReference type="InterPro" id="IPR050853">
    <property type="entry name" value="WD_repeat_DNA-damage-binding"/>
</dbReference>
<dbReference type="InParanoid" id="A0A409V8Y8"/>
<evidence type="ECO:0000256" key="2">
    <source>
        <dbReference type="ARBA" id="ARBA00021132"/>
    </source>
</evidence>
<keyword evidence="5 8" id="KW-0227">DNA damage</keyword>
<dbReference type="GO" id="GO:0005634">
    <property type="term" value="C:nucleus"/>
    <property type="evidence" value="ECO:0007669"/>
    <property type="project" value="TreeGrafter"/>
</dbReference>
<evidence type="ECO:0000256" key="4">
    <source>
        <dbReference type="ARBA" id="ARBA00022737"/>
    </source>
</evidence>
<dbReference type="PROSITE" id="PS50082">
    <property type="entry name" value="WD_REPEATS_2"/>
    <property type="match status" value="1"/>
</dbReference>
<evidence type="ECO:0000256" key="7">
    <source>
        <dbReference type="PROSITE-ProRule" id="PRU00221"/>
    </source>
</evidence>
<comment type="similarity">
    <text evidence="1 8">Belongs to the WD repeat DDB2/WDR76 family.</text>
</comment>
<dbReference type="InterPro" id="IPR001680">
    <property type="entry name" value="WD40_rpt"/>
</dbReference>
<evidence type="ECO:0000256" key="1">
    <source>
        <dbReference type="ARBA" id="ARBA00005434"/>
    </source>
</evidence>
<evidence type="ECO:0000313" key="11">
    <source>
        <dbReference type="Proteomes" id="UP000284842"/>
    </source>
</evidence>